<dbReference type="EMBL" id="CP035467">
    <property type="protein sequence ID" value="QCW83772.1"/>
    <property type="molecule type" value="Genomic_DNA"/>
</dbReference>
<dbReference type="KEGG" id="mbur:EQU24_17095"/>
<accession>A0A4P9UQP9</accession>
<dbReference type="AlphaFoldDB" id="A0A4P9UQP9"/>
<keyword evidence="3" id="KW-1185">Reference proteome</keyword>
<organism evidence="2 3">
    <name type="scientific">Methylotuvimicrobium buryatense</name>
    <name type="common">Methylomicrobium buryatense</name>
    <dbReference type="NCBI Taxonomy" id="95641"/>
    <lineage>
        <taxon>Bacteria</taxon>
        <taxon>Pseudomonadati</taxon>
        <taxon>Pseudomonadota</taxon>
        <taxon>Gammaproteobacteria</taxon>
        <taxon>Methylococcales</taxon>
        <taxon>Methylococcaceae</taxon>
        <taxon>Methylotuvimicrobium</taxon>
    </lineage>
</organism>
<feature type="domain" description="DUF6129" evidence="1">
    <location>
        <begin position="27"/>
        <end position="72"/>
    </location>
</feature>
<proteinExistence type="predicted"/>
<reference evidence="3" key="1">
    <citation type="journal article" date="2019" name="J. Bacteriol.">
        <title>A Mutagenic Screen Identifies a TonB-Dependent Receptor Required for the Lanthanide Metal Switch in the Type I Methanotroph 'Methylotuvimicrobium buryatense' 5GB1C.</title>
        <authorList>
            <person name="Groom J.D."/>
            <person name="Ford S.M."/>
            <person name="Pesesky M.W."/>
            <person name="Lidstrom M.E."/>
        </authorList>
    </citation>
    <scope>NUCLEOTIDE SEQUENCE [LARGE SCALE GENOMIC DNA]</scope>
    <source>
        <strain evidence="3">5GB1C</strain>
    </source>
</reference>
<evidence type="ECO:0000313" key="2">
    <source>
        <dbReference type="EMBL" id="QCW83772.1"/>
    </source>
</evidence>
<evidence type="ECO:0000259" key="1">
    <source>
        <dbReference type="Pfam" id="PF19624"/>
    </source>
</evidence>
<dbReference type="InterPro" id="IPR046132">
    <property type="entry name" value="DUF6129"/>
</dbReference>
<dbReference type="Pfam" id="PF19624">
    <property type="entry name" value="DUF6129"/>
    <property type="match status" value="1"/>
</dbReference>
<dbReference type="RefSeq" id="WP_017842410.1">
    <property type="nucleotide sequence ID" value="NZ_CP035467.1"/>
</dbReference>
<sequence length="88" mass="9733">MVTQELADTIAATVESLGIDETVIGRLRADHPGIHFTYCIDDDIPNHEPVLECPGFNLYLVDGRDHCLCLTQNYEQASGFVVAEIIND</sequence>
<dbReference type="OrthoDB" id="7960540at2"/>
<gene>
    <name evidence="2" type="ORF">EQU24_17095</name>
</gene>
<evidence type="ECO:0000313" key="3">
    <source>
        <dbReference type="Proteomes" id="UP000305881"/>
    </source>
</evidence>
<protein>
    <recommendedName>
        <fullName evidence="1">DUF6129 domain-containing protein</fullName>
    </recommendedName>
</protein>
<name>A0A4P9UQP9_METBY</name>
<dbReference type="STRING" id="675511.GCA_000341735_04032"/>
<dbReference type="Proteomes" id="UP000305881">
    <property type="component" value="Chromosome"/>
</dbReference>